<dbReference type="Pfam" id="PF04144">
    <property type="entry name" value="SCAMP"/>
    <property type="match status" value="1"/>
</dbReference>
<feature type="compositionally biased region" description="Polar residues" evidence="5">
    <location>
        <begin position="1"/>
        <end position="16"/>
    </location>
</feature>
<dbReference type="AlphaFoldDB" id="F0ZQ45"/>
<name>F0ZQ45_DICPU</name>
<feature type="transmembrane region" description="Helical" evidence="6">
    <location>
        <begin position="114"/>
        <end position="139"/>
    </location>
</feature>
<dbReference type="GO" id="GO:0032588">
    <property type="term" value="C:trans-Golgi network membrane"/>
    <property type="evidence" value="ECO:0000318"/>
    <property type="project" value="GO_Central"/>
</dbReference>
<evidence type="ECO:0000256" key="1">
    <source>
        <dbReference type="ARBA" id="ARBA00004141"/>
    </source>
</evidence>
<dbReference type="GO" id="GO:0031154">
    <property type="term" value="P:culmination involved in sorocarp development"/>
    <property type="evidence" value="ECO:0007669"/>
    <property type="project" value="EnsemblProtists"/>
</dbReference>
<evidence type="ECO:0000256" key="6">
    <source>
        <dbReference type="SAM" id="Phobius"/>
    </source>
</evidence>
<dbReference type="OrthoDB" id="242866at2759"/>
<dbReference type="PANTHER" id="PTHR10687:SF2">
    <property type="entry name" value="SECRETORY CARRIER-ASSOCIATED MEMBRANE PROTEIN"/>
    <property type="match status" value="1"/>
</dbReference>
<dbReference type="GO" id="GO:0015031">
    <property type="term" value="P:protein transport"/>
    <property type="evidence" value="ECO:0007669"/>
    <property type="project" value="InterPro"/>
</dbReference>
<protein>
    <submittedName>
        <fullName evidence="7">Prespore protein Dd31</fullName>
    </submittedName>
</protein>
<dbReference type="VEuPathDB" id="AmoebaDB:DICPUDRAFT_153934"/>
<dbReference type="EMBL" id="GL871119">
    <property type="protein sequence ID" value="EGC33958.1"/>
    <property type="molecule type" value="Genomic_DNA"/>
</dbReference>
<dbReference type="GO" id="GO:0031160">
    <property type="term" value="C:spore wall"/>
    <property type="evidence" value="ECO:0007669"/>
    <property type="project" value="EnsemblProtists"/>
</dbReference>
<evidence type="ECO:0000256" key="5">
    <source>
        <dbReference type="SAM" id="MobiDB-lite"/>
    </source>
</evidence>
<proteinExistence type="predicted"/>
<keyword evidence="8" id="KW-1185">Reference proteome</keyword>
<dbReference type="STRING" id="5786.F0ZQ45"/>
<organism evidence="7 8">
    <name type="scientific">Dictyostelium purpureum</name>
    <name type="common">Slime mold</name>
    <dbReference type="NCBI Taxonomy" id="5786"/>
    <lineage>
        <taxon>Eukaryota</taxon>
        <taxon>Amoebozoa</taxon>
        <taxon>Evosea</taxon>
        <taxon>Eumycetozoa</taxon>
        <taxon>Dictyostelia</taxon>
        <taxon>Dictyosteliales</taxon>
        <taxon>Dictyosteliaceae</taxon>
        <taxon>Dictyostelium</taxon>
    </lineage>
</organism>
<dbReference type="RefSeq" id="XP_003289540.1">
    <property type="nucleotide sequence ID" value="XM_003289492.1"/>
</dbReference>
<evidence type="ECO:0000256" key="4">
    <source>
        <dbReference type="ARBA" id="ARBA00023136"/>
    </source>
</evidence>
<dbReference type="KEGG" id="dpp:DICPUDRAFT_153934"/>
<sequence length="272" mass="31318">MEHNNPGTPQMSSEFPSHTTTTTHSQSTTYENSSHFEKEQSLMRWEQDLKLRENALSSQQNTMAAHDPNAPHVVVPGPHATHARPANFPSAYPIMRLNLEEDIAIREYRQIVKFGIFVFLWESAALIYNWVVSIGTIIYSAVDNFFLALFYMIVGVPCLYFLTRKLYRASCVPERARKSYAYLFALIGVIAFNVMFFIGFKRSGMNGLIWVISLFHNKHNAVGAMATISLFMWFVGFFLVCALFIMYLRLNNIKRQRGEINNAGFREYIKTR</sequence>
<dbReference type="PANTHER" id="PTHR10687">
    <property type="entry name" value="SECRETORY CARRIER-ASSOCIATED MEMBRANE PROTEIN SCAMP"/>
    <property type="match status" value="1"/>
</dbReference>
<feature type="transmembrane region" description="Helical" evidence="6">
    <location>
        <begin position="220"/>
        <end position="248"/>
    </location>
</feature>
<dbReference type="GO" id="GO:0055038">
    <property type="term" value="C:recycling endosome membrane"/>
    <property type="evidence" value="ECO:0000318"/>
    <property type="project" value="GO_Central"/>
</dbReference>
<feature type="region of interest" description="Disordered" evidence="5">
    <location>
        <begin position="1"/>
        <end position="37"/>
    </location>
</feature>
<evidence type="ECO:0000256" key="3">
    <source>
        <dbReference type="ARBA" id="ARBA00022989"/>
    </source>
</evidence>
<dbReference type="InParanoid" id="F0ZQ45"/>
<comment type="subcellular location">
    <subcellularLocation>
        <location evidence="1">Membrane</location>
        <topology evidence="1">Multi-pass membrane protein</topology>
    </subcellularLocation>
</comment>
<dbReference type="OMA" id="FIMYLRL"/>
<dbReference type="eggNOG" id="ENOG502RBVX">
    <property type="taxonomic scope" value="Eukaryota"/>
</dbReference>
<feature type="compositionally biased region" description="Low complexity" evidence="5">
    <location>
        <begin position="17"/>
        <end position="29"/>
    </location>
</feature>
<reference evidence="8" key="1">
    <citation type="journal article" date="2011" name="Genome Biol.">
        <title>Comparative genomics of the social amoebae Dictyostelium discoideum and Dictyostelium purpureum.</title>
        <authorList>
            <consortium name="US DOE Joint Genome Institute (JGI-PGF)"/>
            <person name="Sucgang R."/>
            <person name="Kuo A."/>
            <person name="Tian X."/>
            <person name="Salerno W."/>
            <person name="Parikh A."/>
            <person name="Feasley C.L."/>
            <person name="Dalin E."/>
            <person name="Tu H."/>
            <person name="Huang E."/>
            <person name="Barry K."/>
            <person name="Lindquist E."/>
            <person name="Shapiro H."/>
            <person name="Bruce D."/>
            <person name="Schmutz J."/>
            <person name="Salamov A."/>
            <person name="Fey P."/>
            <person name="Gaudet P."/>
            <person name="Anjard C."/>
            <person name="Babu M.M."/>
            <person name="Basu S."/>
            <person name="Bushmanova Y."/>
            <person name="van der Wel H."/>
            <person name="Katoh-Kurasawa M."/>
            <person name="Dinh C."/>
            <person name="Coutinho P.M."/>
            <person name="Saito T."/>
            <person name="Elias M."/>
            <person name="Schaap P."/>
            <person name="Kay R.R."/>
            <person name="Henrissat B."/>
            <person name="Eichinger L."/>
            <person name="Rivero F."/>
            <person name="Putnam N.H."/>
            <person name="West C.M."/>
            <person name="Loomis W.F."/>
            <person name="Chisholm R.L."/>
            <person name="Shaulsky G."/>
            <person name="Strassmann J.E."/>
            <person name="Queller D.C."/>
            <person name="Kuspa A."/>
            <person name="Grigoriev I.V."/>
        </authorList>
    </citation>
    <scope>NUCLEOTIDE SEQUENCE [LARGE SCALE GENOMIC DNA]</scope>
    <source>
        <strain evidence="8">QSDP1</strain>
    </source>
</reference>
<keyword evidence="2 6" id="KW-0812">Transmembrane</keyword>
<dbReference type="GO" id="GO:0006887">
    <property type="term" value="P:exocytosis"/>
    <property type="evidence" value="ECO:0000318"/>
    <property type="project" value="GO_Central"/>
</dbReference>
<evidence type="ECO:0000256" key="2">
    <source>
        <dbReference type="ARBA" id="ARBA00022692"/>
    </source>
</evidence>
<gene>
    <name evidence="7" type="ORF">DICPUDRAFT_153934</name>
</gene>
<accession>F0ZQ45</accession>
<dbReference type="InterPro" id="IPR007273">
    <property type="entry name" value="SCAMP"/>
</dbReference>
<keyword evidence="4 6" id="KW-0472">Membrane</keyword>
<feature type="transmembrane region" description="Helical" evidence="6">
    <location>
        <begin position="182"/>
        <end position="200"/>
    </location>
</feature>
<keyword evidence="3 6" id="KW-1133">Transmembrane helix</keyword>
<feature type="transmembrane region" description="Helical" evidence="6">
    <location>
        <begin position="145"/>
        <end position="162"/>
    </location>
</feature>
<evidence type="ECO:0000313" key="7">
    <source>
        <dbReference type="EMBL" id="EGC33958.1"/>
    </source>
</evidence>
<dbReference type="GeneID" id="10502642"/>
<evidence type="ECO:0000313" key="8">
    <source>
        <dbReference type="Proteomes" id="UP000001064"/>
    </source>
</evidence>
<dbReference type="Proteomes" id="UP000001064">
    <property type="component" value="Unassembled WGS sequence"/>
</dbReference>